<proteinExistence type="predicted"/>
<accession>A0A1Q8S841</accession>
<dbReference type="EMBL" id="MPGH01000008">
    <property type="protein sequence ID" value="OLN97531.1"/>
    <property type="molecule type" value="Genomic_DNA"/>
</dbReference>
<comment type="caution">
    <text evidence="1">The sequence shown here is derived from an EMBL/GenBank/DDBJ whole genome shotgun (WGS) entry which is preliminary data.</text>
</comment>
<dbReference type="Proteomes" id="UP000186583">
    <property type="component" value="Unassembled WGS sequence"/>
</dbReference>
<dbReference type="OrthoDB" id="4792560at2759"/>
<evidence type="ECO:0000313" key="2">
    <source>
        <dbReference type="Proteomes" id="UP000186583"/>
    </source>
</evidence>
<reference evidence="1 2" key="1">
    <citation type="submission" date="2016-11" db="EMBL/GenBank/DDBJ databases">
        <title>Draft Genome Assembly of Colletotrichum chlorophyti a pathogen of herbaceous plants.</title>
        <authorList>
            <person name="Gan P."/>
            <person name="Narusaka M."/>
            <person name="Tsushima A."/>
            <person name="Narusaka Y."/>
            <person name="Takano Y."/>
            <person name="Shirasu K."/>
        </authorList>
    </citation>
    <scope>NUCLEOTIDE SEQUENCE [LARGE SCALE GENOMIC DNA]</scope>
    <source>
        <strain evidence="1 2">NTL11</strain>
    </source>
</reference>
<keyword evidence="2" id="KW-1185">Reference proteome</keyword>
<name>A0A1Q8S841_9PEZI</name>
<protein>
    <submittedName>
        <fullName evidence="1">Uncharacterized protein</fullName>
    </submittedName>
</protein>
<dbReference type="STRING" id="708187.A0A1Q8S841"/>
<evidence type="ECO:0000313" key="1">
    <source>
        <dbReference type="EMBL" id="OLN97531.1"/>
    </source>
</evidence>
<sequence>MAPPNFTPWIVISSIEQISAEGLRMCDDLLRNLIERTHGVGETTVEEMRGQLWHQVFEDHWTTAKQTTKPSPLTEPHEDEDKGVRIGVFKEKSAVDRRFASLKHHGQPVFLNLKFRNNGDLFFVCEDRKGTFVPRSSIENTGSTSLVRQKALAIIHKDVQEFIRVRRWNLSLAVYWTRKRLIALTDQRATLSGTPTYKPEEEEDMDEFRDAGQSITCVQKLEDMRERKRLAVLSRLQGPADTDCDTPVGRYDSEDEFLGDLTGFMEDDYEAELDRDIGIVEEYKEVTEILAEVVKIGSRTHHFYHF</sequence>
<dbReference type="AlphaFoldDB" id="A0A1Q8S841"/>
<organism evidence="1 2">
    <name type="scientific">Colletotrichum chlorophyti</name>
    <dbReference type="NCBI Taxonomy" id="708187"/>
    <lineage>
        <taxon>Eukaryota</taxon>
        <taxon>Fungi</taxon>
        <taxon>Dikarya</taxon>
        <taxon>Ascomycota</taxon>
        <taxon>Pezizomycotina</taxon>
        <taxon>Sordariomycetes</taxon>
        <taxon>Hypocreomycetidae</taxon>
        <taxon>Glomerellales</taxon>
        <taxon>Glomerellaceae</taxon>
        <taxon>Colletotrichum</taxon>
    </lineage>
</organism>
<gene>
    <name evidence="1" type="ORF">CCHL11_01048</name>
</gene>